<evidence type="ECO:0000313" key="5">
    <source>
        <dbReference type="EMBL" id="RKR12280.1"/>
    </source>
</evidence>
<dbReference type="CDD" id="cd00487">
    <property type="entry name" value="Pep_deformylase"/>
    <property type="match status" value="1"/>
</dbReference>
<comment type="cofactor">
    <cofactor evidence="4">
        <name>Fe(2+)</name>
        <dbReference type="ChEBI" id="CHEBI:29033"/>
    </cofactor>
    <text evidence="4">Binds 1 Fe(2+) ion.</text>
</comment>
<dbReference type="AlphaFoldDB" id="A0A495E5T5"/>
<feature type="active site" evidence="4">
    <location>
        <position position="148"/>
    </location>
</feature>
<proteinExistence type="inferred from homology"/>
<evidence type="ECO:0000256" key="1">
    <source>
        <dbReference type="ARBA" id="ARBA00010759"/>
    </source>
</evidence>
<dbReference type="Pfam" id="PF01327">
    <property type="entry name" value="Pep_deformylase"/>
    <property type="match status" value="1"/>
</dbReference>
<feature type="binding site" evidence="4">
    <location>
        <position position="151"/>
    </location>
    <ligand>
        <name>Fe cation</name>
        <dbReference type="ChEBI" id="CHEBI:24875"/>
    </ligand>
</feature>
<keyword evidence="3 4" id="KW-0378">Hydrolase</keyword>
<organism evidence="5 6">
    <name type="scientific">Maribacter vaceletii</name>
    <dbReference type="NCBI Taxonomy" id="1206816"/>
    <lineage>
        <taxon>Bacteria</taxon>
        <taxon>Pseudomonadati</taxon>
        <taxon>Bacteroidota</taxon>
        <taxon>Flavobacteriia</taxon>
        <taxon>Flavobacteriales</taxon>
        <taxon>Flavobacteriaceae</taxon>
        <taxon>Maribacter</taxon>
    </lineage>
</organism>
<dbReference type="EC" id="3.5.1.88" evidence="4"/>
<keyword evidence="6" id="KW-1185">Reference proteome</keyword>
<dbReference type="OrthoDB" id="9784988at2"/>
<dbReference type="PANTHER" id="PTHR10458">
    <property type="entry name" value="PEPTIDE DEFORMYLASE"/>
    <property type="match status" value="1"/>
</dbReference>
<dbReference type="NCBIfam" id="NF001159">
    <property type="entry name" value="PRK00150.1-3"/>
    <property type="match status" value="1"/>
</dbReference>
<keyword evidence="4" id="KW-0408">Iron</keyword>
<gene>
    <name evidence="4" type="primary">def</name>
    <name evidence="5" type="ORF">CLV91_2406</name>
</gene>
<dbReference type="RefSeq" id="WP_121068200.1">
    <property type="nucleotide sequence ID" value="NZ_RBIQ01000009.1"/>
</dbReference>
<evidence type="ECO:0000256" key="4">
    <source>
        <dbReference type="HAMAP-Rule" id="MF_00163"/>
    </source>
</evidence>
<dbReference type="GO" id="GO:0006412">
    <property type="term" value="P:translation"/>
    <property type="evidence" value="ECO:0007669"/>
    <property type="project" value="UniProtKB-UniRule"/>
</dbReference>
<comment type="function">
    <text evidence="4">Removes the formyl group from the N-terminal Met of newly synthesized proteins. Requires at least a dipeptide for an efficient rate of reaction. N-terminal L-methionine is a prerequisite for activity but the enzyme has broad specificity at other positions.</text>
</comment>
<dbReference type="InterPro" id="IPR036821">
    <property type="entry name" value="Peptide_deformylase_sf"/>
</dbReference>
<evidence type="ECO:0000313" key="6">
    <source>
        <dbReference type="Proteomes" id="UP000269412"/>
    </source>
</evidence>
<dbReference type="InterPro" id="IPR023635">
    <property type="entry name" value="Peptide_deformylase"/>
</dbReference>
<comment type="catalytic activity">
    <reaction evidence="4">
        <text>N-terminal N-formyl-L-methionyl-[peptide] + H2O = N-terminal L-methionyl-[peptide] + formate</text>
        <dbReference type="Rhea" id="RHEA:24420"/>
        <dbReference type="Rhea" id="RHEA-COMP:10639"/>
        <dbReference type="Rhea" id="RHEA-COMP:10640"/>
        <dbReference type="ChEBI" id="CHEBI:15377"/>
        <dbReference type="ChEBI" id="CHEBI:15740"/>
        <dbReference type="ChEBI" id="CHEBI:49298"/>
        <dbReference type="ChEBI" id="CHEBI:64731"/>
        <dbReference type="EC" id="3.5.1.88"/>
    </reaction>
</comment>
<dbReference type="Gene3D" id="3.90.45.10">
    <property type="entry name" value="Peptide deformylase"/>
    <property type="match status" value="1"/>
</dbReference>
<dbReference type="PIRSF" id="PIRSF004749">
    <property type="entry name" value="Pep_def"/>
    <property type="match status" value="1"/>
</dbReference>
<dbReference type="NCBIfam" id="TIGR00079">
    <property type="entry name" value="pept_deformyl"/>
    <property type="match status" value="1"/>
</dbReference>
<dbReference type="EMBL" id="RBIQ01000009">
    <property type="protein sequence ID" value="RKR12280.1"/>
    <property type="molecule type" value="Genomic_DNA"/>
</dbReference>
<dbReference type="HAMAP" id="MF_00163">
    <property type="entry name" value="Pep_deformylase"/>
    <property type="match status" value="1"/>
</dbReference>
<sequence>MILPIIAYGDPVLRKVGKEIDKDYPNLDTLLENMWETMYNAHGVGLAAPQIGLPIRLFLVDASPFAEDDDMSAEEKKQLAGFKKAFINPKIIEETGEEWSFNEGCLSIPDVREDVSRKDTIQISYLDENFKEHKESYNGLLARVIQHEYDHIEGVLFTDKISSLKKRLLKGRLSNISKGKIKADYRMRFPEMKKRR</sequence>
<name>A0A495E5T5_9FLAO</name>
<dbReference type="GO" id="GO:0042586">
    <property type="term" value="F:peptide deformylase activity"/>
    <property type="evidence" value="ECO:0007669"/>
    <property type="project" value="UniProtKB-UniRule"/>
</dbReference>
<dbReference type="PANTHER" id="PTHR10458:SF22">
    <property type="entry name" value="PEPTIDE DEFORMYLASE"/>
    <property type="match status" value="1"/>
</dbReference>
<evidence type="ECO:0000256" key="2">
    <source>
        <dbReference type="ARBA" id="ARBA00022723"/>
    </source>
</evidence>
<dbReference type="GO" id="GO:0046872">
    <property type="term" value="F:metal ion binding"/>
    <property type="evidence" value="ECO:0007669"/>
    <property type="project" value="UniProtKB-KW"/>
</dbReference>
<comment type="caution">
    <text evidence="5">The sequence shown here is derived from an EMBL/GenBank/DDBJ whole genome shotgun (WGS) entry which is preliminary data.</text>
</comment>
<keyword evidence="4" id="KW-0648">Protein biosynthesis</keyword>
<dbReference type="PRINTS" id="PR01576">
    <property type="entry name" value="PDEFORMYLASE"/>
</dbReference>
<dbReference type="SUPFAM" id="SSF56420">
    <property type="entry name" value="Peptide deformylase"/>
    <property type="match status" value="1"/>
</dbReference>
<keyword evidence="2 4" id="KW-0479">Metal-binding</keyword>
<protein>
    <recommendedName>
        <fullName evidence="4">Peptide deformylase</fullName>
        <shortName evidence="4">PDF</shortName>
        <ecNumber evidence="4">3.5.1.88</ecNumber>
    </recommendedName>
    <alternativeName>
        <fullName evidence="4">Polypeptide deformylase</fullName>
    </alternativeName>
</protein>
<feature type="binding site" evidence="4">
    <location>
        <position position="105"/>
    </location>
    <ligand>
        <name>Fe cation</name>
        <dbReference type="ChEBI" id="CHEBI:24875"/>
    </ligand>
</feature>
<evidence type="ECO:0000256" key="3">
    <source>
        <dbReference type="ARBA" id="ARBA00022801"/>
    </source>
</evidence>
<feature type="binding site" evidence="4">
    <location>
        <position position="147"/>
    </location>
    <ligand>
        <name>Fe cation</name>
        <dbReference type="ChEBI" id="CHEBI:24875"/>
    </ligand>
</feature>
<reference evidence="5 6" key="1">
    <citation type="submission" date="2018-10" db="EMBL/GenBank/DDBJ databases">
        <title>Genomic Encyclopedia of Archaeal and Bacterial Type Strains, Phase II (KMG-II): from individual species to whole genera.</title>
        <authorList>
            <person name="Goeker M."/>
        </authorList>
    </citation>
    <scope>NUCLEOTIDE SEQUENCE [LARGE SCALE GENOMIC DNA]</scope>
    <source>
        <strain evidence="5 6">DSM 25230</strain>
    </source>
</reference>
<accession>A0A495E5T5</accession>
<dbReference type="Proteomes" id="UP000269412">
    <property type="component" value="Unassembled WGS sequence"/>
</dbReference>
<comment type="similarity">
    <text evidence="1 4">Belongs to the polypeptide deformylase family.</text>
</comment>